<evidence type="ECO:0000256" key="3">
    <source>
        <dbReference type="ARBA" id="ARBA00023002"/>
    </source>
</evidence>
<dbReference type="OrthoDB" id="5840532at2759"/>
<comment type="similarity">
    <text evidence="1">Belongs to the short-chain dehydrogenases/reductases (SDR) family.</text>
</comment>
<dbReference type="KEGG" id="glz:GLAREA_01050"/>
<dbReference type="eggNOG" id="KOG0725">
    <property type="taxonomic scope" value="Eukaryota"/>
</dbReference>
<dbReference type="GO" id="GO:0016491">
    <property type="term" value="F:oxidoreductase activity"/>
    <property type="evidence" value="ECO:0007669"/>
    <property type="project" value="UniProtKB-KW"/>
</dbReference>
<dbReference type="InterPro" id="IPR002347">
    <property type="entry name" value="SDR_fam"/>
</dbReference>
<dbReference type="Proteomes" id="UP000016922">
    <property type="component" value="Unassembled WGS sequence"/>
</dbReference>
<dbReference type="AlphaFoldDB" id="S3CW90"/>
<dbReference type="FunFam" id="3.40.50.720:FF:000084">
    <property type="entry name" value="Short-chain dehydrogenase reductase"/>
    <property type="match status" value="1"/>
</dbReference>
<dbReference type="OMA" id="VWDTTMA"/>
<evidence type="ECO:0000256" key="2">
    <source>
        <dbReference type="ARBA" id="ARBA00022857"/>
    </source>
</evidence>
<dbReference type="GO" id="GO:0009688">
    <property type="term" value="P:abscisic acid biosynthetic process"/>
    <property type="evidence" value="ECO:0007669"/>
    <property type="project" value="UniProtKB-ARBA"/>
</dbReference>
<dbReference type="CDD" id="cd05233">
    <property type="entry name" value="SDR_c"/>
    <property type="match status" value="1"/>
</dbReference>
<keyword evidence="5" id="KW-1185">Reference proteome</keyword>
<proteinExistence type="inferred from homology"/>
<dbReference type="RefSeq" id="XP_008083999.1">
    <property type="nucleotide sequence ID" value="XM_008085808.1"/>
</dbReference>
<name>S3CW90_GLAL2</name>
<dbReference type="PANTHER" id="PTHR24321">
    <property type="entry name" value="DEHYDROGENASES, SHORT CHAIN"/>
    <property type="match status" value="1"/>
</dbReference>
<dbReference type="PANTHER" id="PTHR24321:SF12">
    <property type="entry name" value="SHORT-CHAIN DEHYDROGENASE_REDUCTASE FAMILY, PUTATIVE (AFU_ORTHOLOGUE AFUA_5G14340)-RELATED"/>
    <property type="match status" value="1"/>
</dbReference>
<dbReference type="HOGENOM" id="CLU_010194_1_0_1"/>
<keyword evidence="3" id="KW-0560">Oxidoreductase</keyword>
<organism evidence="4 5">
    <name type="scientific">Glarea lozoyensis (strain ATCC 20868 / MF5171)</name>
    <dbReference type="NCBI Taxonomy" id="1116229"/>
    <lineage>
        <taxon>Eukaryota</taxon>
        <taxon>Fungi</taxon>
        <taxon>Dikarya</taxon>
        <taxon>Ascomycota</taxon>
        <taxon>Pezizomycotina</taxon>
        <taxon>Leotiomycetes</taxon>
        <taxon>Helotiales</taxon>
        <taxon>Helotiaceae</taxon>
        <taxon>Glarea</taxon>
    </lineage>
</organism>
<dbReference type="PRINTS" id="PR00080">
    <property type="entry name" value="SDRFAMILY"/>
</dbReference>
<dbReference type="GeneID" id="19460108"/>
<evidence type="ECO:0000256" key="1">
    <source>
        <dbReference type="ARBA" id="ARBA00006484"/>
    </source>
</evidence>
<protein>
    <submittedName>
        <fullName evidence="4">NAD(P)-binding Rossmann-fold containing protein</fullName>
    </submittedName>
</protein>
<dbReference type="Gene3D" id="3.40.50.720">
    <property type="entry name" value="NAD(P)-binding Rossmann-like Domain"/>
    <property type="match status" value="1"/>
</dbReference>
<dbReference type="PRINTS" id="PR00081">
    <property type="entry name" value="GDHRDH"/>
</dbReference>
<reference evidence="4 5" key="1">
    <citation type="journal article" date="2013" name="BMC Genomics">
        <title>Genomics-driven discovery of the pneumocandin biosynthetic gene cluster in the fungus Glarea lozoyensis.</title>
        <authorList>
            <person name="Chen L."/>
            <person name="Yue Q."/>
            <person name="Zhang X."/>
            <person name="Xiang M."/>
            <person name="Wang C."/>
            <person name="Li S."/>
            <person name="Che Y."/>
            <person name="Ortiz-Lopez F.J."/>
            <person name="Bills G.F."/>
            <person name="Liu X."/>
            <person name="An Z."/>
        </authorList>
    </citation>
    <scope>NUCLEOTIDE SEQUENCE [LARGE SCALE GENOMIC DNA]</scope>
    <source>
        <strain evidence="5">ATCC 20868 / MF5171</strain>
    </source>
</reference>
<dbReference type="Pfam" id="PF13561">
    <property type="entry name" value="adh_short_C2"/>
    <property type="match status" value="1"/>
</dbReference>
<accession>S3CW90</accession>
<keyword evidence="2" id="KW-0521">NADP</keyword>
<sequence>MSQYTGVALVTGAASGIGRATAIAFAQEGCTKISICDRNLLGLQETQTLISEISKDVDVLVIEVDMLEESQIDNMVKKTVERWGRVDYAVNAAGIIGNNAPSTQTTAAQFDLITNINYRGTWLSSRFEIAQMQTQTPLEWGNGKKRQKVRGSIVNIASQLGLVGRPDAPAYCASKAAVIAFTRGDSIDYAKDDIRVNCVCPGVTETPMTQGEPKFREALKPAIDIAPMKRMGTPEEIADACLFLCGSGAGFVCGHALVVDGGYIIN</sequence>
<dbReference type="InterPro" id="IPR036291">
    <property type="entry name" value="NAD(P)-bd_dom_sf"/>
</dbReference>
<gene>
    <name evidence="4" type="ORF">GLAREA_01050</name>
</gene>
<evidence type="ECO:0000313" key="5">
    <source>
        <dbReference type="Proteomes" id="UP000016922"/>
    </source>
</evidence>
<dbReference type="EMBL" id="KE145367">
    <property type="protein sequence ID" value="EPE29890.1"/>
    <property type="molecule type" value="Genomic_DNA"/>
</dbReference>
<evidence type="ECO:0000313" key="4">
    <source>
        <dbReference type="EMBL" id="EPE29890.1"/>
    </source>
</evidence>
<dbReference type="SUPFAM" id="SSF51735">
    <property type="entry name" value="NAD(P)-binding Rossmann-fold domains"/>
    <property type="match status" value="1"/>
</dbReference>